<keyword evidence="4 6" id="KW-1133">Transmembrane helix</keyword>
<dbReference type="InterPro" id="IPR005495">
    <property type="entry name" value="LptG/LptF_permease"/>
</dbReference>
<evidence type="ECO:0000313" key="8">
    <source>
        <dbReference type="Proteomes" id="UP000247792"/>
    </source>
</evidence>
<protein>
    <submittedName>
        <fullName evidence="7">Lipopolysaccharide export system permease protein</fullName>
    </submittedName>
</protein>
<organism evidence="7 8">
    <name type="scientific">Undibacterium pigrum</name>
    <dbReference type="NCBI Taxonomy" id="401470"/>
    <lineage>
        <taxon>Bacteria</taxon>
        <taxon>Pseudomonadati</taxon>
        <taxon>Pseudomonadota</taxon>
        <taxon>Betaproteobacteria</taxon>
        <taxon>Burkholderiales</taxon>
        <taxon>Oxalobacteraceae</taxon>
        <taxon>Undibacterium</taxon>
    </lineage>
</organism>
<dbReference type="GO" id="GO:0055085">
    <property type="term" value="P:transmembrane transport"/>
    <property type="evidence" value="ECO:0007669"/>
    <property type="project" value="InterPro"/>
</dbReference>
<dbReference type="NCBIfam" id="TIGR04408">
    <property type="entry name" value="LptG_lptG"/>
    <property type="match status" value="1"/>
</dbReference>
<feature type="transmembrane region" description="Helical" evidence="6">
    <location>
        <begin position="50"/>
        <end position="78"/>
    </location>
</feature>
<reference evidence="7 8" key="1">
    <citation type="submission" date="2018-05" db="EMBL/GenBank/DDBJ databases">
        <title>Genomic Encyclopedia of Type Strains, Phase IV (KMG-IV): sequencing the most valuable type-strain genomes for metagenomic binning, comparative biology and taxonomic classification.</title>
        <authorList>
            <person name="Goeker M."/>
        </authorList>
    </citation>
    <scope>NUCLEOTIDE SEQUENCE [LARGE SCALE GENOMIC DNA]</scope>
    <source>
        <strain evidence="7 8">DSM 19792</strain>
    </source>
</reference>
<evidence type="ECO:0000256" key="4">
    <source>
        <dbReference type="ARBA" id="ARBA00022989"/>
    </source>
</evidence>
<comment type="subcellular location">
    <subcellularLocation>
        <location evidence="1">Cell membrane</location>
        <topology evidence="1">Multi-pass membrane protein</topology>
    </subcellularLocation>
</comment>
<dbReference type="AlphaFoldDB" id="A0A318JK73"/>
<feature type="transmembrane region" description="Helical" evidence="6">
    <location>
        <begin position="99"/>
        <end position="119"/>
    </location>
</feature>
<evidence type="ECO:0000313" key="7">
    <source>
        <dbReference type="EMBL" id="PXX47532.1"/>
    </source>
</evidence>
<evidence type="ECO:0000256" key="2">
    <source>
        <dbReference type="ARBA" id="ARBA00022475"/>
    </source>
</evidence>
<keyword evidence="5 6" id="KW-0472">Membrane</keyword>
<name>A0A318JK73_9BURK</name>
<dbReference type="GO" id="GO:0043190">
    <property type="term" value="C:ATP-binding cassette (ABC) transporter complex"/>
    <property type="evidence" value="ECO:0007669"/>
    <property type="project" value="InterPro"/>
</dbReference>
<gene>
    <name evidence="7" type="ORF">DFR42_1011115</name>
</gene>
<evidence type="ECO:0000256" key="3">
    <source>
        <dbReference type="ARBA" id="ARBA00022692"/>
    </source>
</evidence>
<feature type="transmembrane region" description="Helical" evidence="6">
    <location>
        <begin position="12"/>
        <end position="30"/>
    </location>
</feature>
<dbReference type="PANTHER" id="PTHR33529:SF2">
    <property type="entry name" value="LIPOPOLYSACCHARIDE EXPORT SYSTEM PERMEASE PROTEIN LPTG"/>
    <property type="match status" value="1"/>
</dbReference>
<feature type="transmembrane region" description="Helical" evidence="6">
    <location>
        <begin position="294"/>
        <end position="313"/>
    </location>
</feature>
<dbReference type="Pfam" id="PF03739">
    <property type="entry name" value="LptF_LptG"/>
    <property type="match status" value="1"/>
</dbReference>
<dbReference type="InterPro" id="IPR030923">
    <property type="entry name" value="LptG"/>
</dbReference>
<comment type="caution">
    <text evidence="7">The sequence shown here is derived from an EMBL/GenBank/DDBJ whole genome shotgun (WGS) entry which is preliminary data.</text>
</comment>
<dbReference type="GO" id="GO:0015920">
    <property type="term" value="P:lipopolysaccharide transport"/>
    <property type="evidence" value="ECO:0007669"/>
    <property type="project" value="TreeGrafter"/>
</dbReference>
<dbReference type="Proteomes" id="UP000247792">
    <property type="component" value="Unassembled WGS sequence"/>
</dbReference>
<proteinExistence type="predicted"/>
<sequence>MKILQRYFGVEILRAVLFVMLALLALFSFFDLVNELQSSVNKGGYQLKHAVLYVFLGWPGYIYEFMPIAVLIGTIYVLAQFASNSEFTIMRASSMSTMMAGTILLKIGMVFVVMTFLFGEVISPVSSKLAEKIKLNAIGESLAQEFRTGLWTKDLVRENGLTGEVIGSRFLNVKEILPNRHLKGVKIFEFDKNFHLSREMTAENAEYMGKNTWRLSDVIETSFPKTLTSEDIAAVKSQKLASRDVVSEVTPDILSVLFADPDRMSATDLAAFTKHLADNKQDGERYEIAFWKKITYPFAVLVMMALALPFAYLHVRSGGVSLKIFSGIMIGMVFYLINALFSHVGLLNTWPALVTALVPSILFLIIAALGLRYVERN</sequence>
<keyword evidence="2" id="KW-1003">Cell membrane</keyword>
<dbReference type="EMBL" id="QJKB01000001">
    <property type="protein sequence ID" value="PXX47532.1"/>
    <property type="molecule type" value="Genomic_DNA"/>
</dbReference>
<evidence type="ECO:0000256" key="6">
    <source>
        <dbReference type="SAM" id="Phobius"/>
    </source>
</evidence>
<feature type="transmembrane region" description="Helical" evidence="6">
    <location>
        <begin position="325"/>
        <end position="346"/>
    </location>
</feature>
<dbReference type="OrthoDB" id="9776227at2"/>
<evidence type="ECO:0000256" key="1">
    <source>
        <dbReference type="ARBA" id="ARBA00004651"/>
    </source>
</evidence>
<evidence type="ECO:0000256" key="5">
    <source>
        <dbReference type="ARBA" id="ARBA00023136"/>
    </source>
</evidence>
<dbReference type="RefSeq" id="WP_110253889.1">
    <property type="nucleotide sequence ID" value="NZ_QJKB01000001.1"/>
</dbReference>
<feature type="transmembrane region" description="Helical" evidence="6">
    <location>
        <begin position="352"/>
        <end position="374"/>
    </location>
</feature>
<accession>A0A318JK73</accession>
<keyword evidence="8" id="KW-1185">Reference proteome</keyword>
<keyword evidence="3 6" id="KW-0812">Transmembrane</keyword>
<dbReference type="PANTHER" id="PTHR33529">
    <property type="entry name" value="SLR0882 PROTEIN-RELATED"/>
    <property type="match status" value="1"/>
</dbReference>